<dbReference type="Proteomes" id="UP000533017">
    <property type="component" value="Unassembled WGS sequence"/>
</dbReference>
<gene>
    <name evidence="1" type="ORF">FHR37_004161</name>
</gene>
<proteinExistence type="predicted"/>
<protein>
    <submittedName>
        <fullName evidence="1">Uncharacterized protein</fullName>
    </submittedName>
</protein>
<reference evidence="1 2" key="1">
    <citation type="submission" date="2020-07" db="EMBL/GenBank/DDBJ databases">
        <title>Sequencing the genomes of 1000 actinobacteria strains.</title>
        <authorList>
            <person name="Klenk H.-P."/>
        </authorList>
    </citation>
    <scope>NUCLEOTIDE SEQUENCE [LARGE SCALE GENOMIC DNA]</scope>
    <source>
        <strain evidence="1 2">DSM 45117</strain>
    </source>
</reference>
<accession>A0ABX2S6V5</accession>
<name>A0ABX2S6V5_9ACTN</name>
<comment type="caution">
    <text evidence="1">The sequence shown here is derived from an EMBL/GenBank/DDBJ whole genome shotgun (WGS) entry which is preliminary data.</text>
</comment>
<sequence>MRTPTSTSPGSPDTGFTPAFDLAAAVGDYVAWRTGNPR</sequence>
<keyword evidence="2" id="KW-1185">Reference proteome</keyword>
<dbReference type="EMBL" id="JACBZA010000001">
    <property type="protein sequence ID" value="NYH85310.1"/>
    <property type="molecule type" value="Genomic_DNA"/>
</dbReference>
<organism evidence="1 2">
    <name type="scientific">Actinopolymorpha cephalotaxi</name>
    <dbReference type="NCBI Taxonomy" id="504797"/>
    <lineage>
        <taxon>Bacteria</taxon>
        <taxon>Bacillati</taxon>
        <taxon>Actinomycetota</taxon>
        <taxon>Actinomycetes</taxon>
        <taxon>Propionibacteriales</taxon>
        <taxon>Actinopolymorphaceae</taxon>
        <taxon>Actinopolymorpha</taxon>
    </lineage>
</organism>
<evidence type="ECO:0000313" key="1">
    <source>
        <dbReference type="EMBL" id="NYH85310.1"/>
    </source>
</evidence>
<evidence type="ECO:0000313" key="2">
    <source>
        <dbReference type="Proteomes" id="UP000533017"/>
    </source>
</evidence>